<keyword evidence="2" id="KW-1185">Reference proteome</keyword>
<protein>
    <submittedName>
        <fullName evidence="1">Uncharacterized protein</fullName>
    </submittedName>
</protein>
<dbReference type="VEuPathDB" id="FungiDB:BDBG_16354"/>
<reference evidence="2" key="1">
    <citation type="journal article" date="2015" name="PLoS Genet.">
        <title>The dynamic genome and transcriptome of the human fungal pathogen Blastomyces and close relative Emmonsia.</title>
        <authorList>
            <person name="Munoz J.F."/>
            <person name="Gauthier G.M."/>
            <person name="Desjardins C.A."/>
            <person name="Gallo J.E."/>
            <person name="Holder J."/>
            <person name="Sullivan T.D."/>
            <person name="Marty A.J."/>
            <person name="Carmen J.C."/>
            <person name="Chen Z."/>
            <person name="Ding L."/>
            <person name="Gujja S."/>
            <person name="Magrini V."/>
            <person name="Misas E."/>
            <person name="Mitreva M."/>
            <person name="Priest M."/>
            <person name="Saif S."/>
            <person name="Whiston E.A."/>
            <person name="Young S."/>
            <person name="Zeng Q."/>
            <person name="Goldman W.E."/>
            <person name="Mardis E.R."/>
            <person name="Taylor J.W."/>
            <person name="McEwen J.G."/>
            <person name="Clay O.K."/>
            <person name="Klein B.S."/>
            <person name="Cuomo C.A."/>
        </authorList>
    </citation>
    <scope>NUCLEOTIDE SEQUENCE [LARGE SCALE GENOMIC DNA]</scope>
    <source>
        <strain evidence="2">SLH14081</strain>
    </source>
</reference>
<dbReference type="GeneID" id="42528503"/>
<proteinExistence type="predicted"/>
<organism evidence="1 2">
    <name type="scientific">Blastomyces gilchristii (strain SLH14081)</name>
    <name type="common">Blastomyces dermatitidis</name>
    <dbReference type="NCBI Taxonomy" id="559298"/>
    <lineage>
        <taxon>Eukaryota</taxon>
        <taxon>Fungi</taxon>
        <taxon>Dikarya</taxon>
        <taxon>Ascomycota</taxon>
        <taxon>Pezizomycotina</taxon>
        <taxon>Eurotiomycetes</taxon>
        <taxon>Eurotiomycetidae</taxon>
        <taxon>Onygenales</taxon>
        <taxon>Ajellomycetaceae</taxon>
        <taxon>Blastomyces</taxon>
    </lineage>
</organism>
<sequence length="49" mass="5430">MSQQALKVVTIIWKCNKPSATRFPGLVSLCETTVRGVAQTLDKDRAVIR</sequence>
<dbReference type="KEGG" id="bgh:BDBG_16354"/>
<evidence type="ECO:0000313" key="2">
    <source>
        <dbReference type="Proteomes" id="UP000002038"/>
    </source>
</evidence>
<dbReference type="Proteomes" id="UP000002038">
    <property type="component" value="Unassembled WGS sequence"/>
</dbReference>
<name>A0A179UA11_BLAGS</name>
<dbReference type="RefSeq" id="XP_031576394.1">
    <property type="nucleotide sequence ID" value="XM_031724321.1"/>
</dbReference>
<dbReference type="AlphaFoldDB" id="A0A179UA11"/>
<accession>A0A179UA11</accession>
<evidence type="ECO:0000313" key="1">
    <source>
        <dbReference type="EMBL" id="OAT04836.1"/>
    </source>
</evidence>
<gene>
    <name evidence="1" type="ORF">BDBG_16354</name>
</gene>
<dbReference type="EMBL" id="GG657449">
    <property type="protein sequence ID" value="OAT04836.1"/>
    <property type="molecule type" value="Genomic_DNA"/>
</dbReference>